<gene>
    <name evidence="4" type="ORF">CEURO_LOCUS9523</name>
</gene>
<dbReference type="PANTHER" id="PTHR31080">
    <property type="entry name" value="PECTINESTERASE INHIBITOR-LIKE"/>
    <property type="match status" value="1"/>
</dbReference>
<keyword evidence="1 2" id="KW-0732">Signal</keyword>
<evidence type="ECO:0000313" key="4">
    <source>
        <dbReference type="EMBL" id="CAH9086220.1"/>
    </source>
</evidence>
<evidence type="ECO:0000256" key="1">
    <source>
        <dbReference type="ARBA" id="ARBA00022729"/>
    </source>
</evidence>
<dbReference type="Proteomes" id="UP001152484">
    <property type="component" value="Unassembled WGS sequence"/>
</dbReference>
<keyword evidence="5" id="KW-1185">Reference proteome</keyword>
<dbReference type="GO" id="GO:0004857">
    <property type="term" value="F:enzyme inhibitor activity"/>
    <property type="evidence" value="ECO:0007669"/>
    <property type="project" value="InterPro"/>
</dbReference>
<feature type="domain" description="Pectinesterase inhibitor" evidence="3">
    <location>
        <begin position="39"/>
        <end position="198"/>
    </location>
</feature>
<evidence type="ECO:0000256" key="2">
    <source>
        <dbReference type="SAM" id="SignalP"/>
    </source>
</evidence>
<dbReference type="InterPro" id="IPR006501">
    <property type="entry name" value="Pectinesterase_inhib_dom"/>
</dbReference>
<evidence type="ECO:0000259" key="3">
    <source>
        <dbReference type="SMART" id="SM00856"/>
    </source>
</evidence>
<dbReference type="Gene3D" id="1.20.140.40">
    <property type="entry name" value="Invertase/pectin methylesterase inhibitor family protein"/>
    <property type="match status" value="1"/>
</dbReference>
<dbReference type="SUPFAM" id="SSF101148">
    <property type="entry name" value="Plant invertase/pectin methylesterase inhibitor"/>
    <property type="match status" value="1"/>
</dbReference>
<dbReference type="InterPro" id="IPR051955">
    <property type="entry name" value="PME_Inhibitor"/>
</dbReference>
<sequence length="225" mass="24357">MAPLMMIRVLLLLSLLFCCDRSAAQPPPPSSSAPIIPSCNVNFINASCYNATTHKPLCVESLTPYADYIGGSKRRIALVALCLSRAKARDAASFVVAKLKEPKRNLTRMEFGAMRDCQEEMKGLDEELRPSITELGQAKTGSPDAFAGHMGNVQTWVSAALTDIDTCFEGLPRGSELRGEVEGAVSCVYDLISNALALINDFAASRTHANSCKKPHHLLTQLPHP</sequence>
<dbReference type="Pfam" id="PF04043">
    <property type="entry name" value="PMEI"/>
    <property type="match status" value="1"/>
</dbReference>
<reference evidence="4" key="1">
    <citation type="submission" date="2022-07" db="EMBL/GenBank/DDBJ databases">
        <authorList>
            <person name="Macas J."/>
            <person name="Novak P."/>
            <person name="Neumann P."/>
        </authorList>
    </citation>
    <scope>NUCLEOTIDE SEQUENCE</scope>
</reference>
<protein>
    <recommendedName>
        <fullName evidence="3">Pectinesterase inhibitor domain-containing protein</fullName>
    </recommendedName>
</protein>
<dbReference type="CDD" id="cd15798">
    <property type="entry name" value="PMEI-like_3"/>
    <property type="match status" value="1"/>
</dbReference>
<feature type="signal peptide" evidence="2">
    <location>
        <begin position="1"/>
        <end position="24"/>
    </location>
</feature>
<dbReference type="AlphaFoldDB" id="A0A9P0Z3R5"/>
<feature type="chain" id="PRO_5040479757" description="Pectinesterase inhibitor domain-containing protein" evidence="2">
    <location>
        <begin position="25"/>
        <end position="225"/>
    </location>
</feature>
<dbReference type="PANTHER" id="PTHR31080:SF296">
    <property type="entry name" value="OS05G0360900 PROTEIN"/>
    <property type="match status" value="1"/>
</dbReference>
<dbReference type="InterPro" id="IPR035513">
    <property type="entry name" value="Invertase/methylesterase_inhib"/>
</dbReference>
<organism evidence="4 5">
    <name type="scientific">Cuscuta europaea</name>
    <name type="common">European dodder</name>
    <dbReference type="NCBI Taxonomy" id="41803"/>
    <lineage>
        <taxon>Eukaryota</taxon>
        <taxon>Viridiplantae</taxon>
        <taxon>Streptophyta</taxon>
        <taxon>Embryophyta</taxon>
        <taxon>Tracheophyta</taxon>
        <taxon>Spermatophyta</taxon>
        <taxon>Magnoliopsida</taxon>
        <taxon>eudicotyledons</taxon>
        <taxon>Gunneridae</taxon>
        <taxon>Pentapetalae</taxon>
        <taxon>asterids</taxon>
        <taxon>lamiids</taxon>
        <taxon>Solanales</taxon>
        <taxon>Convolvulaceae</taxon>
        <taxon>Cuscuteae</taxon>
        <taxon>Cuscuta</taxon>
        <taxon>Cuscuta subgen. Cuscuta</taxon>
    </lineage>
</organism>
<evidence type="ECO:0000313" key="5">
    <source>
        <dbReference type="Proteomes" id="UP001152484"/>
    </source>
</evidence>
<dbReference type="EMBL" id="CAMAPE010000019">
    <property type="protein sequence ID" value="CAH9086220.1"/>
    <property type="molecule type" value="Genomic_DNA"/>
</dbReference>
<comment type="caution">
    <text evidence="4">The sequence shown here is derived from an EMBL/GenBank/DDBJ whole genome shotgun (WGS) entry which is preliminary data.</text>
</comment>
<dbReference type="SMART" id="SM00856">
    <property type="entry name" value="PMEI"/>
    <property type="match status" value="1"/>
</dbReference>
<dbReference type="NCBIfam" id="TIGR01614">
    <property type="entry name" value="PME_inhib"/>
    <property type="match status" value="1"/>
</dbReference>
<accession>A0A9P0Z3R5</accession>
<name>A0A9P0Z3R5_CUSEU</name>
<proteinExistence type="predicted"/>
<dbReference type="OrthoDB" id="1306313at2759"/>